<keyword evidence="4 6" id="KW-0408">Iron</keyword>
<feature type="binding site" evidence="6">
    <location>
        <position position="89"/>
    </location>
    <ligand>
        <name>[4Fe-4S] cluster</name>
        <dbReference type="ChEBI" id="CHEBI:49883"/>
        <note>4Fe-4S-S-AdoMet</note>
    </ligand>
</feature>
<feature type="domain" description="Radical SAM core" evidence="7">
    <location>
        <begin position="67"/>
        <end position="280"/>
    </location>
</feature>
<dbReference type="InterPro" id="IPR034457">
    <property type="entry name" value="Organic_radical-activating"/>
</dbReference>
<proteinExistence type="predicted"/>
<dbReference type="Proteomes" id="UP000215215">
    <property type="component" value="Unassembled WGS sequence"/>
</dbReference>
<keyword evidence="1" id="KW-0004">4Fe-4S</keyword>
<dbReference type="Pfam" id="PF04055">
    <property type="entry name" value="Radical_SAM"/>
    <property type="match status" value="1"/>
</dbReference>
<dbReference type="SFLD" id="SFLDG01101">
    <property type="entry name" value="Uncharacterised_Radical_SAM_Su"/>
    <property type="match status" value="1"/>
</dbReference>
<dbReference type="PANTHER" id="PTHR30352:SF5">
    <property type="entry name" value="PYRUVATE FORMATE-LYASE 1-ACTIVATING ENZYME"/>
    <property type="match status" value="1"/>
</dbReference>
<dbReference type="CDD" id="cd01335">
    <property type="entry name" value="Radical_SAM"/>
    <property type="match status" value="1"/>
</dbReference>
<dbReference type="InterPro" id="IPR058240">
    <property type="entry name" value="rSAM_sf"/>
</dbReference>
<dbReference type="InterPro" id="IPR027596">
    <property type="entry name" value="AmmeMemoSam_rS"/>
</dbReference>
<evidence type="ECO:0000256" key="1">
    <source>
        <dbReference type="ARBA" id="ARBA00022485"/>
    </source>
</evidence>
<dbReference type="NCBIfam" id="TIGR04337">
    <property type="entry name" value="AmmeMemoSam_rS"/>
    <property type="match status" value="1"/>
</dbReference>
<evidence type="ECO:0000256" key="6">
    <source>
        <dbReference type="PIRSR" id="PIRSR004869-50"/>
    </source>
</evidence>
<organism evidence="8 9">
    <name type="scientific">candidate division WOR-3 bacterium JGI_Cruoil_03_44_89</name>
    <dbReference type="NCBI Taxonomy" id="1973748"/>
    <lineage>
        <taxon>Bacteria</taxon>
        <taxon>Bacteria division WOR-3</taxon>
    </lineage>
</organism>
<comment type="cofactor">
    <cofactor evidence="6">
        <name>[4Fe-4S] cluster</name>
        <dbReference type="ChEBI" id="CHEBI:49883"/>
    </cofactor>
    <text evidence="6">Binds 1 [4Fe-4S] cluster. The cluster is coordinated with 3 cysteines and an exchangeable S-adenosyl-L-methionine.</text>
</comment>
<keyword evidence="3 6" id="KW-0479">Metal-binding</keyword>
<dbReference type="PANTHER" id="PTHR30352">
    <property type="entry name" value="PYRUVATE FORMATE-LYASE-ACTIVATING ENZYME"/>
    <property type="match status" value="1"/>
</dbReference>
<dbReference type="InterPro" id="IPR013785">
    <property type="entry name" value="Aldolase_TIM"/>
</dbReference>
<gene>
    <name evidence="8" type="primary">amrS</name>
    <name evidence="8" type="ORF">CH333_01460</name>
</gene>
<dbReference type="AlphaFoldDB" id="A0A235C096"/>
<evidence type="ECO:0000259" key="7">
    <source>
        <dbReference type="PROSITE" id="PS51918"/>
    </source>
</evidence>
<evidence type="ECO:0000256" key="5">
    <source>
        <dbReference type="ARBA" id="ARBA00023014"/>
    </source>
</evidence>
<dbReference type="SFLD" id="SFLDS00029">
    <property type="entry name" value="Radical_SAM"/>
    <property type="match status" value="1"/>
</dbReference>
<feature type="binding site" evidence="6">
    <location>
        <position position="86"/>
    </location>
    <ligand>
        <name>[4Fe-4S] cluster</name>
        <dbReference type="ChEBI" id="CHEBI:49883"/>
        <note>4Fe-4S-S-AdoMet</note>
    </ligand>
</feature>
<evidence type="ECO:0000256" key="4">
    <source>
        <dbReference type="ARBA" id="ARBA00023004"/>
    </source>
</evidence>
<comment type="caution">
    <text evidence="8">The sequence shown here is derived from an EMBL/GenBank/DDBJ whole genome shotgun (WGS) entry which is preliminary data.</text>
</comment>
<dbReference type="GO" id="GO:0051539">
    <property type="term" value="F:4 iron, 4 sulfur cluster binding"/>
    <property type="evidence" value="ECO:0007669"/>
    <property type="project" value="UniProtKB-KW"/>
</dbReference>
<sequence>MREAEYYEKLGDKRVRCTLCPLLCIILPGRLGQCRARKNIDGKLYAINFGETTSIAMDTIEKKPLYHYHPGKLILSICPNSCNMKCPWCQNAEISQEEFPTRFVPPEDMVRIALKNASFGIAYTYTEPLTWFEYIKETGGLAKEKGLKNVLVTNGMINEKPLLEILPLIGALNIDLKSMNPDVYKRIIKGDLKTVLNTIRITKKHCHVEVTDLLIPDLNDSSEEIEKLVDFVEGIGVDTPLHFSRYFPHYRWTAPSTPTETIIRAYNIARERLHYVYVGNILIEEISNDTFCPECGNLLVERSFMTGKVVGIKEGKCSKCGRKADVVTD</sequence>
<feature type="binding site" evidence="6">
    <location>
        <position position="82"/>
    </location>
    <ligand>
        <name>[4Fe-4S] cluster</name>
        <dbReference type="ChEBI" id="CHEBI:49883"/>
        <note>4Fe-4S-S-AdoMet</note>
    </ligand>
</feature>
<accession>A0A235C096</accession>
<dbReference type="InterPro" id="IPR016431">
    <property type="entry name" value="Pyrv-formate_lyase-activ_prd"/>
</dbReference>
<evidence type="ECO:0000313" key="8">
    <source>
        <dbReference type="EMBL" id="OYD17235.1"/>
    </source>
</evidence>
<keyword evidence="2 6" id="KW-0949">S-adenosyl-L-methionine</keyword>
<dbReference type="InterPro" id="IPR007197">
    <property type="entry name" value="rSAM"/>
</dbReference>
<dbReference type="GO" id="GO:0046872">
    <property type="term" value="F:metal ion binding"/>
    <property type="evidence" value="ECO:0007669"/>
    <property type="project" value="UniProtKB-KW"/>
</dbReference>
<evidence type="ECO:0000313" key="9">
    <source>
        <dbReference type="Proteomes" id="UP000215215"/>
    </source>
</evidence>
<dbReference type="GO" id="GO:0003824">
    <property type="term" value="F:catalytic activity"/>
    <property type="evidence" value="ECO:0007669"/>
    <property type="project" value="InterPro"/>
</dbReference>
<name>A0A235C096_UNCW3</name>
<dbReference type="PROSITE" id="PS51918">
    <property type="entry name" value="RADICAL_SAM"/>
    <property type="match status" value="1"/>
</dbReference>
<keyword evidence="5 6" id="KW-0411">Iron-sulfur</keyword>
<dbReference type="SUPFAM" id="SSF102114">
    <property type="entry name" value="Radical SAM enzymes"/>
    <property type="match status" value="1"/>
</dbReference>
<reference evidence="8 9" key="1">
    <citation type="submission" date="2017-07" db="EMBL/GenBank/DDBJ databases">
        <title>Recovery of genomes from metagenomes via a dereplication, aggregation, and scoring strategy.</title>
        <authorList>
            <person name="Sieber C.M."/>
            <person name="Probst A.J."/>
            <person name="Sharrar A."/>
            <person name="Thomas B.C."/>
            <person name="Hess M."/>
            <person name="Tringe S.G."/>
            <person name="Banfield J.F."/>
        </authorList>
    </citation>
    <scope>NUCLEOTIDE SEQUENCE [LARGE SCALE GENOMIC DNA]</scope>
    <source>
        <strain evidence="8">JGI_Cruoil_03_44_89</strain>
    </source>
</reference>
<protein>
    <submittedName>
        <fullName evidence="8">AmmeMemoRadiSam system radical SAM enzyme</fullName>
    </submittedName>
</protein>
<dbReference type="EMBL" id="NOZQ01000027">
    <property type="protein sequence ID" value="OYD17235.1"/>
    <property type="molecule type" value="Genomic_DNA"/>
</dbReference>
<dbReference type="Gene3D" id="3.20.20.70">
    <property type="entry name" value="Aldolase class I"/>
    <property type="match status" value="1"/>
</dbReference>
<evidence type="ECO:0000256" key="3">
    <source>
        <dbReference type="ARBA" id="ARBA00022723"/>
    </source>
</evidence>
<evidence type="ECO:0000256" key="2">
    <source>
        <dbReference type="ARBA" id="ARBA00022691"/>
    </source>
</evidence>
<dbReference type="PIRSF" id="PIRSF004869">
    <property type="entry name" value="PflX_prd"/>
    <property type="match status" value="1"/>
</dbReference>